<dbReference type="GO" id="GO:0051959">
    <property type="term" value="F:dynein light intermediate chain binding"/>
    <property type="evidence" value="ECO:0007669"/>
    <property type="project" value="TreeGrafter"/>
</dbReference>
<dbReference type="PANTHER" id="PTHR18947">
    <property type="entry name" value="HOOK PROTEINS"/>
    <property type="match status" value="1"/>
</dbReference>
<feature type="coiled-coil region" evidence="4">
    <location>
        <begin position="1143"/>
        <end position="1215"/>
    </location>
</feature>
<dbReference type="Proteomes" id="UP000694546">
    <property type="component" value="Chromosome 5"/>
</dbReference>
<dbReference type="Pfam" id="PF19047">
    <property type="entry name" value="HOOK_N"/>
    <property type="match status" value="1"/>
</dbReference>
<keyword evidence="3 4" id="KW-0175">Coiled coil</keyword>
<dbReference type="GO" id="GO:0008017">
    <property type="term" value="F:microtubule binding"/>
    <property type="evidence" value="ECO:0007669"/>
    <property type="project" value="TreeGrafter"/>
</dbReference>
<evidence type="ECO:0000313" key="7">
    <source>
        <dbReference type="Ensembl" id="ENSGMOP00000042609.1"/>
    </source>
</evidence>
<feature type="region of interest" description="Disordered" evidence="5">
    <location>
        <begin position="1335"/>
        <end position="1591"/>
    </location>
</feature>
<reference evidence="7" key="2">
    <citation type="submission" date="2025-09" db="UniProtKB">
        <authorList>
            <consortium name="Ensembl"/>
        </authorList>
    </citation>
    <scope>IDENTIFICATION</scope>
</reference>
<feature type="compositionally biased region" description="Basic and acidic residues" evidence="5">
    <location>
        <begin position="1668"/>
        <end position="1680"/>
    </location>
</feature>
<feature type="coiled-coil region" evidence="4">
    <location>
        <begin position="244"/>
        <end position="329"/>
    </location>
</feature>
<feature type="compositionally biased region" description="Basic and acidic residues" evidence="5">
    <location>
        <begin position="718"/>
        <end position="749"/>
    </location>
</feature>
<evidence type="ECO:0000256" key="2">
    <source>
        <dbReference type="ARBA" id="ARBA00022490"/>
    </source>
</evidence>
<feature type="compositionally biased region" description="Polar residues" evidence="5">
    <location>
        <begin position="1389"/>
        <end position="1404"/>
    </location>
</feature>
<dbReference type="GO" id="GO:0005737">
    <property type="term" value="C:cytoplasm"/>
    <property type="evidence" value="ECO:0007669"/>
    <property type="project" value="UniProtKB-SubCell"/>
</dbReference>
<evidence type="ECO:0000313" key="8">
    <source>
        <dbReference type="Proteomes" id="UP000694546"/>
    </source>
</evidence>
<evidence type="ECO:0000259" key="6">
    <source>
        <dbReference type="PROSITE" id="PS50021"/>
    </source>
</evidence>
<feature type="compositionally biased region" description="Polar residues" evidence="5">
    <location>
        <begin position="1501"/>
        <end position="1517"/>
    </location>
</feature>
<dbReference type="GO" id="GO:0005813">
    <property type="term" value="C:centrosome"/>
    <property type="evidence" value="ECO:0007669"/>
    <property type="project" value="TreeGrafter"/>
</dbReference>
<dbReference type="GeneTree" id="ENSGT00940000154785"/>
<protein>
    <recommendedName>
        <fullName evidence="6">Calponin-homology (CH) domain-containing protein</fullName>
    </recommendedName>
</protein>
<dbReference type="GO" id="GO:0030705">
    <property type="term" value="P:cytoskeleton-dependent intracellular transport"/>
    <property type="evidence" value="ECO:0007669"/>
    <property type="project" value="InterPro"/>
</dbReference>
<name>A0A8C5FK18_GADMO</name>
<dbReference type="InterPro" id="IPR001715">
    <property type="entry name" value="CH_dom"/>
</dbReference>
<evidence type="ECO:0000256" key="1">
    <source>
        <dbReference type="ARBA" id="ARBA00004496"/>
    </source>
</evidence>
<dbReference type="SUPFAM" id="SSF116907">
    <property type="entry name" value="Hook domain"/>
    <property type="match status" value="1"/>
</dbReference>
<feature type="domain" description="Calponin-homology (CH)" evidence="6">
    <location>
        <begin position="1"/>
        <end position="126"/>
    </location>
</feature>
<organism evidence="7 8">
    <name type="scientific">Gadus morhua</name>
    <name type="common">Atlantic cod</name>
    <dbReference type="NCBI Taxonomy" id="8049"/>
    <lineage>
        <taxon>Eukaryota</taxon>
        <taxon>Metazoa</taxon>
        <taxon>Chordata</taxon>
        <taxon>Craniata</taxon>
        <taxon>Vertebrata</taxon>
        <taxon>Euteleostomi</taxon>
        <taxon>Actinopterygii</taxon>
        <taxon>Neopterygii</taxon>
        <taxon>Teleostei</taxon>
        <taxon>Neoteleostei</taxon>
        <taxon>Acanthomorphata</taxon>
        <taxon>Zeiogadaria</taxon>
        <taxon>Gadariae</taxon>
        <taxon>Gadiformes</taxon>
        <taxon>Gadoidei</taxon>
        <taxon>Gadidae</taxon>
        <taxon>Gadus</taxon>
    </lineage>
</organism>
<dbReference type="InterPro" id="IPR043936">
    <property type="entry name" value="HOOK_N"/>
</dbReference>
<dbReference type="GO" id="GO:0031122">
    <property type="term" value="P:cytoplasmic microtubule organization"/>
    <property type="evidence" value="ECO:0007669"/>
    <property type="project" value="TreeGrafter"/>
</dbReference>
<evidence type="ECO:0000256" key="3">
    <source>
        <dbReference type="ARBA" id="ARBA00023054"/>
    </source>
</evidence>
<keyword evidence="8" id="KW-1185">Reference proteome</keyword>
<feature type="compositionally biased region" description="Pro residues" evidence="5">
    <location>
        <begin position="1362"/>
        <end position="1371"/>
    </location>
</feature>
<feature type="coiled-coil region" evidence="4">
    <location>
        <begin position="917"/>
        <end position="1026"/>
    </location>
</feature>
<feature type="compositionally biased region" description="Basic and acidic residues" evidence="5">
    <location>
        <begin position="1718"/>
        <end position="1750"/>
    </location>
</feature>
<reference evidence="7" key="1">
    <citation type="submission" date="2025-08" db="UniProtKB">
        <authorList>
            <consortium name="Ensembl"/>
        </authorList>
    </citation>
    <scope>IDENTIFICATION</scope>
</reference>
<feature type="compositionally biased region" description="Polar residues" evidence="5">
    <location>
        <begin position="1573"/>
        <end position="1589"/>
    </location>
</feature>
<evidence type="ECO:0000256" key="4">
    <source>
        <dbReference type="SAM" id="Coils"/>
    </source>
</evidence>
<feature type="compositionally biased region" description="Polar residues" evidence="5">
    <location>
        <begin position="1548"/>
        <end position="1560"/>
    </location>
</feature>
<feature type="region of interest" description="Disordered" evidence="5">
    <location>
        <begin position="1607"/>
        <end position="1771"/>
    </location>
</feature>
<feature type="compositionally biased region" description="Basic and acidic residues" evidence="5">
    <location>
        <begin position="758"/>
        <end position="811"/>
    </location>
</feature>
<comment type="subcellular location">
    <subcellularLocation>
        <location evidence="1">Cytoplasm</location>
    </subcellularLocation>
</comment>
<dbReference type="Ensembl" id="ENSGMOT00000029611.1">
    <property type="protein sequence ID" value="ENSGMOP00000042609.1"/>
    <property type="gene ID" value="ENSGMOG00000015136.2"/>
</dbReference>
<accession>A0A8C5FK18</accession>
<feature type="coiled-coil region" evidence="4">
    <location>
        <begin position="190"/>
        <end position="217"/>
    </location>
</feature>
<dbReference type="PANTHER" id="PTHR18947:SF31">
    <property type="entry name" value="PROTEIN DAPLE"/>
    <property type="match status" value="1"/>
</dbReference>
<keyword evidence="2" id="KW-0963">Cytoplasm</keyword>
<dbReference type="PROSITE" id="PS50021">
    <property type="entry name" value="CH"/>
    <property type="match status" value="1"/>
</dbReference>
<sequence length="1771" mass="202767">MESPLVVWIQTLGPLGSPDGVSSEERVNLFMELVDGVFLHKIMTQIDPSPTNQRLNKNVNNDVSLRLYNLTVLTRQIRSYYQETLRQLIVMTLPDVLCIAKDPLSGNAETHTLTLSVCLCVCVCVQCERKEEMIEKIKLLDIQTQAAIVSHIQEVTHNQLNVLDLSWLEEGAELTPDDLDPLSRNMAVSLRQLIEQREKANEVILDLTQERDFLSSQQPRDGYRSLGVHSPEQRLHSEEKHHLSVELADNKAKLRRFRQELEEKTEQLMDSKHEAERLNQELQRLRQENQSLSTEARFVRAYQDEMDSMKERAARVDRLEAELTRCKEKLNDVHFYKSRVEELRGDNLTLMETKVLLEDQLSASRGRCEKLHAVEKDNLLMRAKIHDVEMERDSERRRLEELVEENMLLEIGQKQSMNESAHLGWELEQLAKNHDNTETRKSLIHELNEGVSSRLLKLEKENRELQDSIEKLREEKNQLQGQLLSTQELERENQGLGKKLESLQGMVDQERLTNQDMESLGEELLKEKQTLERELQVLRAEKDRQMSELEHERQHLSEAVTSLRERAQANSEACVREVEAENRQLHQALTDVGSQLASLESQLKLANEEAVCLQEKARRCEEVEREAVRLEQCRDGLNRELASLLSSKERAEALEKEVASLEQESRRLKREAEEVARLGAQRTVRREEESRLLAQENRELRRSSEGLRSAAARLAALQEEHSRVQQEHEELAGRLEEAREESRVERRQAEQTAAALSQEKRRLEEALERTQDEKEEAERTRQEEREARRREAGELREERRRREEAEEERRRIVTDLEQSEKERKGMEKETWRLRNQLEAKEAELEEKEACLTKARKESGAQGKELERLKEASVRVKELERDSKELQKQATIDLRTLATLREELVSEKLNGQQQNLELESLNQELEKVGLNRERLLQQEHSLEDSKYRLLESRLEETVQQTMKLKEQKISSLKQKLQESNTLNTTLRSELTSNSSLQTESSLLKEQLKQLDNQNSSLNSQMAAQQRHTVLLQEQNTSLHTQTARLQVENSTLSSQSASLMAQNAVLQGQVVALETEVESWHRQRDEAWQGRENVLSDHERLLNVHERQAHEYEQLISQHASLKVKQRALEGEHRALYCSLLQHKEKWEAQEGRGQKEKEELNQEVENNRLLQQESLQLKAEVDRMTQSQSQHNAEIEGLQHRNNELKSLLSSAKTETSQCMKQYDSLMEQHRVVDLSKVKLDNHCELLSRLKGNLEEENHHLLSQISLLSQQNHALLERSMESKELYHAEQKLYIDKLNALRRHKEKLEEKIMDQYKFHDPTPKKRSHWSGAKALAKLIKPRKESGSRDKDEDWERARSAPDIPLPSPPPLLLPNDDHPPPLPPRMGSDTPDNGSQVFNQHSSPVLMSPALTPGGRGNSMPSFSPSDRHRHTQTSDRHCRSSSLSSDDVMALSKSQPSLSRSSTLPYDHTPQRAQPQRGTSGFRAKPPRSSSPGSEMVSLEQFLQESNIQSPPTVSTGSKEDLMADYFTRSPALSAPAEREQALPTHYVTPTVQPGNQRPGQNVKPFPRLPVGQTPSQSPSRAYSQSPSRAYSLASADLLRSNGADVYRADDSPLGQPEVLLRRPGGPTNGSQRPLSACVAGSGSLPGEGGCPTAPLHHSSSFNLQTERYAEREREREREGVPTSISTTSLSYHHRGEVAMVSPVRAVQAPRSDDEPEQREGLREGRAADSSHNDKGGEIARCASAERLDSKPASPDPNNDPQTVWYEYGCV</sequence>
<dbReference type="InterPro" id="IPR036872">
    <property type="entry name" value="CH_dom_sf"/>
</dbReference>
<dbReference type="Gene3D" id="1.10.418.10">
    <property type="entry name" value="Calponin-like domain"/>
    <property type="match status" value="1"/>
</dbReference>
<feature type="compositionally biased region" description="Low complexity" evidence="5">
    <location>
        <begin position="1440"/>
        <end position="1464"/>
    </location>
</feature>
<feature type="compositionally biased region" description="Basic and acidic residues" evidence="5">
    <location>
        <begin position="1340"/>
        <end position="1358"/>
    </location>
</feature>
<evidence type="ECO:0000256" key="5">
    <source>
        <dbReference type="SAM" id="MobiDB-lite"/>
    </source>
</evidence>
<feature type="region of interest" description="Disordered" evidence="5">
    <location>
        <begin position="718"/>
        <end position="811"/>
    </location>
</feature>
<proteinExistence type="predicted"/>
<gene>
    <name evidence="7" type="primary">ccdc88c</name>
</gene>